<dbReference type="InterPro" id="IPR036397">
    <property type="entry name" value="RNaseH_sf"/>
</dbReference>
<organism evidence="1 2">
    <name type="scientific">Araneus ventricosus</name>
    <name type="common">Orbweaver spider</name>
    <name type="synonym">Epeira ventricosa</name>
    <dbReference type="NCBI Taxonomy" id="182803"/>
    <lineage>
        <taxon>Eukaryota</taxon>
        <taxon>Metazoa</taxon>
        <taxon>Ecdysozoa</taxon>
        <taxon>Arthropoda</taxon>
        <taxon>Chelicerata</taxon>
        <taxon>Arachnida</taxon>
        <taxon>Araneae</taxon>
        <taxon>Araneomorphae</taxon>
        <taxon>Entelegynae</taxon>
        <taxon>Araneoidea</taxon>
        <taxon>Araneidae</taxon>
        <taxon>Araneus</taxon>
    </lineage>
</organism>
<gene>
    <name evidence="1" type="ORF">AVEN_242797_1</name>
</gene>
<evidence type="ECO:0008006" key="3">
    <source>
        <dbReference type="Google" id="ProtNLM"/>
    </source>
</evidence>
<dbReference type="Proteomes" id="UP000499080">
    <property type="component" value="Unassembled WGS sequence"/>
</dbReference>
<sequence>MRNLVGTVKYGGGGVLVWGCIPASGLDNDPMHTALNVRLWCLYNCPQNLKTPPQSPDLNSIEHIWRELEVITAQRTWSFLDRTCDRRNALDRSGPRSERGDTIPFAHLQCAGARRSSHSLQFSRSNSPLVLLYSRVAILDETVRKRKPHGSATRWNFKSRTINTVYEYRKQLIESVGKIESTSKQASAINQAGAIRRMLEDSKFMFWLTVFHNIMPHVDVLYNQLQKTRIDAALIRKQVNVF</sequence>
<dbReference type="EMBL" id="BGPR01001111">
    <property type="protein sequence ID" value="GBM45757.1"/>
    <property type="molecule type" value="Genomic_DNA"/>
</dbReference>
<proteinExistence type="predicted"/>
<evidence type="ECO:0000313" key="1">
    <source>
        <dbReference type="EMBL" id="GBM45757.1"/>
    </source>
</evidence>
<comment type="caution">
    <text evidence="1">The sequence shown here is derived from an EMBL/GenBank/DDBJ whole genome shotgun (WGS) entry which is preliminary data.</text>
</comment>
<evidence type="ECO:0000313" key="2">
    <source>
        <dbReference type="Proteomes" id="UP000499080"/>
    </source>
</evidence>
<name>A0A4Y2FXN7_ARAVE</name>
<dbReference type="Gene3D" id="3.30.420.10">
    <property type="entry name" value="Ribonuclease H-like superfamily/Ribonuclease H"/>
    <property type="match status" value="1"/>
</dbReference>
<protein>
    <recommendedName>
        <fullName evidence="3">Tc1-like transposase DDE domain-containing protein</fullName>
    </recommendedName>
</protein>
<keyword evidence="2" id="KW-1185">Reference proteome</keyword>
<accession>A0A4Y2FXN7</accession>
<reference evidence="1 2" key="1">
    <citation type="journal article" date="2019" name="Sci. Rep.">
        <title>Orb-weaving spider Araneus ventricosus genome elucidates the spidroin gene catalogue.</title>
        <authorList>
            <person name="Kono N."/>
            <person name="Nakamura H."/>
            <person name="Ohtoshi R."/>
            <person name="Moran D.A.P."/>
            <person name="Shinohara A."/>
            <person name="Yoshida Y."/>
            <person name="Fujiwara M."/>
            <person name="Mori M."/>
            <person name="Tomita M."/>
            <person name="Arakawa K."/>
        </authorList>
    </citation>
    <scope>NUCLEOTIDE SEQUENCE [LARGE SCALE GENOMIC DNA]</scope>
</reference>
<dbReference type="GO" id="GO:0003676">
    <property type="term" value="F:nucleic acid binding"/>
    <property type="evidence" value="ECO:0007669"/>
    <property type="project" value="InterPro"/>
</dbReference>
<dbReference type="AlphaFoldDB" id="A0A4Y2FXN7"/>